<evidence type="ECO:0000313" key="3">
    <source>
        <dbReference type="EMBL" id="MBD8512912.1"/>
    </source>
</evidence>
<keyword evidence="4" id="KW-1185">Reference proteome</keyword>
<dbReference type="Pfam" id="PF04927">
    <property type="entry name" value="SMP"/>
    <property type="match status" value="1"/>
</dbReference>
<feature type="compositionally biased region" description="Low complexity" evidence="1">
    <location>
        <begin position="13"/>
        <end position="24"/>
    </location>
</feature>
<feature type="domain" description="SMP" evidence="2">
    <location>
        <begin position="7"/>
        <end position="45"/>
    </location>
</feature>
<reference evidence="3 4" key="1">
    <citation type="submission" date="2020-09" db="EMBL/GenBank/DDBJ databases">
        <title>Photobacterium sp. CAU 1568 isolated from sand of Sido Beach.</title>
        <authorList>
            <person name="Kim W."/>
        </authorList>
    </citation>
    <scope>NUCLEOTIDE SEQUENCE [LARGE SCALE GENOMIC DNA]</scope>
    <source>
        <strain evidence="3 4">CAU 1568</strain>
    </source>
</reference>
<sequence length="47" mass="4533">MSNSKSTPMTPSAAARIQSAAAKANGGQVAKGSFAARAQAAAAKNGK</sequence>
<evidence type="ECO:0000313" key="4">
    <source>
        <dbReference type="Proteomes" id="UP000649768"/>
    </source>
</evidence>
<dbReference type="InterPro" id="IPR007011">
    <property type="entry name" value="LEA_SMP_dom"/>
</dbReference>
<dbReference type="EMBL" id="JACYTP010000004">
    <property type="protein sequence ID" value="MBD8512912.1"/>
    <property type="molecule type" value="Genomic_DNA"/>
</dbReference>
<feature type="compositionally biased region" description="Polar residues" evidence="1">
    <location>
        <begin position="1"/>
        <end position="10"/>
    </location>
</feature>
<dbReference type="RefSeq" id="WP_192015662.1">
    <property type="nucleotide sequence ID" value="NZ_JACYTP010000004.1"/>
</dbReference>
<dbReference type="InterPro" id="IPR038213">
    <property type="entry name" value="IFI6/IFI27-like_sf"/>
</dbReference>
<gene>
    <name evidence="3" type="ORF">IFO68_09435</name>
</gene>
<dbReference type="Proteomes" id="UP000649768">
    <property type="component" value="Unassembled WGS sequence"/>
</dbReference>
<protein>
    <recommendedName>
        <fullName evidence="2">SMP domain-containing protein</fullName>
    </recommendedName>
</protein>
<name>A0ABR9BK18_9GAMM</name>
<evidence type="ECO:0000259" key="2">
    <source>
        <dbReference type="Pfam" id="PF04927"/>
    </source>
</evidence>
<organism evidence="3 4">
    <name type="scientific">Photobacterium arenosum</name>
    <dbReference type="NCBI Taxonomy" id="2774143"/>
    <lineage>
        <taxon>Bacteria</taxon>
        <taxon>Pseudomonadati</taxon>
        <taxon>Pseudomonadota</taxon>
        <taxon>Gammaproteobacteria</taxon>
        <taxon>Vibrionales</taxon>
        <taxon>Vibrionaceae</taxon>
        <taxon>Photobacterium</taxon>
    </lineage>
</organism>
<feature type="region of interest" description="Disordered" evidence="1">
    <location>
        <begin position="1"/>
        <end position="30"/>
    </location>
</feature>
<dbReference type="Gene3D" id="6.10.110.10">
    <property type="match status" value="1"/>
</dbReference>
<comment type="caution">
    <text evidence="3">The sequence shown here is derived from an EMBL/GenBank/DDBJ whole genome shotgun (WGS) entry which is preliminary data.</text>
</comment>
<evidence type="ECO:0000256" key="1">
    <source>
        <dbReference type="SAM" id="MobiDB-lite"/>
    </source>
</evidence>
<proteinExistence type="predicted"/>
<accession>A0ABR9BK18</accession>